<dbReference type="RefSeq" id="XP_019614360.1">
    <property type="nucleotide sequence ID" value="XM_019758801.1"/>
</dbReference>
<dbReference type="Gene3D" id="2.60.40.4100">
    <property type="entry name" value="Zona pellucida, ZP-C domain"/>
    <property type="match status" value="1"/>
</dbReference>
<dbReference type="InterPro" id="IPR002172">
    <property type="entry name" value="LDrepeatLR_classA_rpt"/>
</dbReference>
<dbReference type="GeneID" id="109462269"/>
<dbReference type="InterPro" id="IPR036465">
    <property type="entry name" value="vWFA_dom_sf"/>
</dbReference>
<dbReference type="Pfam" id="PF00100">
    <property type="entry name" value="Zona_pellucida"/>
    <property type="match status" value="1"/>
</dbReference>
<reference evidence="12" key="1">
    <citation type="submission" date="2025-08" db="UniProtKB">
        <authorList>
            <consortium name="RefSeq"/>
        </authorList>
    </citation>
    <scope>IDENTIFICATION</scope>
    <source>
        <tissue evidence="12">Gonad</tissue>
    </source>
</reference>
<accession>A0A6P4XCV1</accession>
<evidence type="ECO:0000313" key="12">
    <source>
        <dbReference type="RefSeq" id="XP_019614360.1"/>
    </source>
</evidence>
<keyword evidence="5 7" id="KW-1015">Disulfide bond</keyword>
<dbReference type="SUPFAM" id="SSF53300">
    <property type="entry name" value="vWA-like"/>
    <property type="match status" value="1"/>
</dbReference>
<dbReference type="Gene3D" id="4.10.400.10">
    <property type="entry name" value="Low-density Lipoprotein Receptor"/>
    <property type="match status" value="1"/>
</dbReference>
<feature type="domain" description="ZP" evidence="10">
    <location>
        <begin position="397"/>
        <end position="649"/>
    </location>
</feature>
<dbReference type="Pfam" id="PF00092">
    <property type="entry name" value="VWA"/>
    <property type="match status" value="1"/>
</dbReference>
<evidence type="ECO:0000256" key="1">
    <source>
        <dbReference type="ARBA" id="ARBA00004613"/>
    </source>
</evidence>
<keyword evidence="11" id="KW-1185">Reference proteome</keyword>
<dbReference type="KEGG" id="bbel:109462269"/>
<dbReference type="SMART" id="SM00192">
    <property type="entry name" value="LDLa"/>
    <property type="match status" value="1"/>
</dbReference>
<dbReference type="InterPro" id="IPR055356">
    <property type="entry name" value="ZP-N"/>
</dbReference>
<dbReference type="CDD" id="cd00112">
    <property type="entry name" value="LDLa"/>
    <property type="match status" value="1"/>
</dbReference>
<dbReference type="PROSITE" id="PS50068">
    <property type="entry name" value="LDLRA_2"/>
    <property type="match status" value="1"/>
</dbReference>
<keyword evidence="4" id="KW-0677">Repeat</keyword>
<keyword evidence="6" id="KW-0325">Glycoprotein</keyword>
<dbReference type="GO" id="GO:0005576">
    <property type="term" value="C:extracellular region"/>
    <property type="evidence" value="ECO:0007669"/>
    <property type="project" value="UniProtKB-SubCell"/>
</dbReference>
<feature type="signal peptide" evidence="8">
    <location>
        <begin position="1"/>
        <end position="31"/>
    </location>
</feature>
<organism evidence="11 12">
    <name type="scientific">Branchiostoma belcheri</name>
    <name type="common">Amphioxus</name>
    <dbReference type="NCBI Taxonomy" id="7741"/>
    <lineage>
        <taxon>Eukaryota</taxon>
        <taxon>Metazoa</taxon>
        <taxon>Chordata</taxon>
        <taxon>Cephalochordata</taxon>
        <taxon>Leptocardii</taxon>
        <taxon>Amphioxiformes</taxon>
        <taxon>Branchiostomatidae</taxon>
        <taxon>Branchiostoma</taxon>
    </lineage>
</organism>
<evidence type="ECO:0000256" key="5">
    <source>
        <dbReference type="ARBA" id="ARBA00023157"/>
    </source>
</evidence>
<keyword evidence="3 8" id="KW-0732">Signal</keyword>
<sequence>MGESAMIPVDKGWFCRSLSLLLFVFLANVASEDSLPHEHDPESPRRIRASMFFQPAGEETNETREETDSRDRLMETAAVRGRANERKVLGVFAREYKCGDGETIPQLWICDGTEDCRSGNDEENCADRCGPLGYPDLGCECDIGYCAAQRPSPLCRCQPGQCRAQIPRKCDEAPIFPAPPFNPFLLASRHRTSVAECSTPVDLAFVMDGSASVGPLEFEKSKKFVRDVVDGFEVGPEQTRVGVVQFAWMVQAEFHLGDYLDGTDLRNAIARIRYMDGPGTEIGKALVFTNRRLFSELYGARPETQGVPRVVILITDGRSSPESQISVWTAAQELHTAGVVVYAVGVGTAVDEAELETAASDSSKVYHVRDFDSLMMLSLQDSIQQSVCLGGANVTVTCTSYHMQVDLSRAQLPNLEARRMRLIDPSCRATSNATHVTLWTYLDSCGTSRTETEDAIVYSNTVVEDLDLVPAPTGGSPAPQCGLQVRFTCRMARTGTVATTGAFNAITEPERFYSTGHGNFHLTMTFYTDGSYQVPAREPLSVRVCDMVYVQIQLYSADPDLTVFALDCWATPTAEDTAGPLLYDIIKDGCGVDPTFQAGTSGIPSAQRFGFQAFKFAGASSGSVVLRCQVLVCVASDTDSRCAQGCGHVSRREARNDVISYQGISLVRGPIVLTKDD</sequence>
<dbReference type="InterPro" id="IPR001507">
    <property type="entry name" value="ZP_dom"/>
</dbReference>
<dbReference type="PRINTS" id="PR00023">
    <property type="entry name" value="ZPELLUCIDA"/>
</dbReference>
<dbReference type="InterPro" id="IPR002035">
    <property type="entry name" value="VWF_A"/>
</dbReference>
<dbReference type="Proteomes" id="UP000515135">
    <property type="component" value="Unplaced"/>
</dbReference>
<name>A0A6P4XCV1_BRABE</name>
<proteinExistence type="predicted"/>
<feature type="domain" description="VWFA" evidence="9">
    <location>
        <begin position="202"/>
        <end position="387"/>
    </location>
</feature>
<keyword evidence="2" id="KW-0964">Secreted</keyword>
<dbReference type="InterPro" id="IPR042235">
    <property type="entry name" value="ZP-C_dom"/>
</dbReference>
<dbReference type="InterPro" id="IPR055355">
    <property type="entry name" value="ZP-C"/>
</dbReference>
<evidence type="ECO:0000256" key="6">
    <source>
        <dbReference type="ARBA" id="ARBA00023180"/>
    </source>
</evidence>
<dbReference type="Gene3D" id="3.40.50.410">
    <property type="entry name" value="von Willebrand factor, type A domain"/>
    <property type="match status" value="1"/>
</dbReference>
<evidence type="ECO:0000256" key="4">
    <source>
        <dbReference type="ARBA" id="ARBA00022737"/>
    </source>
</evidence>
<dbReference type="Gene3D" id="2.60.40.3210">
    <property type="entry name" value="Zona pellucida, ZP-N domain"/>
    <property type="match status" value="1"/>
</dbReference>
<comment type="subcellular location">
    <subcellularLocation>
        <location evidence="1">Secreted</location>
    </subcellularLocation>
</comment>
<comment type="caution">
    <text evidence="7">Lacks conserved residue(s) required for the propagation of feature annotation.</text>
</comment>
<feature type="disulfide bond" evidence="7">
    <location>
        <begin position="98"/>
        <end position="116"/>
    </location>
</feature>
<dbReference type="PANTHER" id="PTHR14002">
    <property type="entry name" value="ENDOGLIN/TGF-BETA RECEPTOR TYPE III"/>
    <property type="match status" value="1"/>
</dbReference>
<protein>
    <submittedName>
        <fullName evidence="12">Uncharacterized protein LOC109462269</fullName>
    </submittedName>
</protein>
<feature type="chain" id="PRO_5028324518" evidence="8">
    <location>
        <begin position="32"/>
        <end position="677"/>
    </location>
</feature>
<dbReference type="FunFam" id="3.40.50.410:FF:000004">
    <property type="entry name" value="collagen alpha-6(VI) chain"/>
    <property type="match status" value="1"/>
</dbReference>
<evidence type="ECO:0000256" key="7">
    <source>
        <dbReference type="PROSITE-ProRule" id="PRU00124"/>
    </source>
</evidence>
<dbReference type="Pfam" id="PF23344">
    <property type="entry name" value="ZP-N"/>
    <property type="match status" value="1"/>
</dbReference>
<dbReference type="PANTHER" id="PTHR14002:SF43">
    <property type="entry name" value="DELTA-LIKE PROTEIN"/>
    <property type="match status" value="1"/>
</dbReference>
<dbReference type="PROSITE" id="PS50234">
    <property type="entry name" value="VWFA"/>
    <property type="match status" value="1"/>
</dbReference>
<evidence type="ECO:0000256" key="8">
    <source>
        <dbReference type="SAM" id="SignalP"/>
    </source>
</evidence>
<dbReference type="AlphaFoldDB" id="A0A6P4XCV1"/>
<feature type="disulfide bond" evidence="7">
    <location>
        <begin position="110"/>
        <end position="125"/>
    </location>
</feature>
<evidence type="ECO:0000256" key="3">
    <source>
        <dbReference type="ARBA" id="ARBA00022729"/>
    </source>
</evidence>
<dbReference type="Pfam" id="PF00057">
    <property type="entry name" value="Ldl_recept_a"/>
    <property type="match status" value="1"/>
</dbReference>
<evidence type="ECO:0000259" key="10">
    <source>
        <dbReference type="PROSITE" id="PS51034"/>
    </source>
</evidence>
<evidence type="ECO:0000313" key="11">
    <source>
        <dbReference type="Proteomes" id="UP000515135"/>
    </source>
</evidence>
<dbReference type="SMART" id="SM00327">
    <property type="entry name" value="VWA"/>
    <property type="match status" value="1"/>
</dbReference>
<dbReference type="InterPro" id="IPR048290">
    <property type="entry name" value="ZP_chr"/>
</dbReference>
<dbReference type="SUPFAM" id="SSF57424">
    <property type="entry name" value="LDL receptor-like module"/>
    <property type="match status" value="1"/>
</dbReference>
<dbReference type="PROSITE" id="PS51034">
    <property type="entry name" value="ZP_2"/>
    <property type="match status" value="1"/>
</dbReference>
<dbReference type="PRINTS" id="PR00453">
    <property type="entry name" value="VWFADOMAIN"/>
</dbReference>
<evidence type="ECO:0000256" key="2">
    <source>
        <dbReference type="ARBA" id="ARBA00022525"/>
    </source>
</evidence>
<gene>
    <name evidence="12" type="primary">LOC109462269</name>
</gene>
<dbReference type="SMART" id="SM00241">
    <property type="entry name" value="ZP"/>
    <property type="match status" value="1"/>
</dbReference>
<dbReference type="InterPro" id="IPR036055">
    <property type="entry name" value="LDL_receptor-like_sf"/>
</dbReference>
<evidence type="ECO:0000259" key="9">
    <source>
        <dbReference type="PROSITE" id="PS50234"/>
    </source>
</evidence>
<dbReference type="OrthoDB" id="10063988at2759"/>